<keyword evidence="4" id="KW-1185">Reference proteome</keyword>
<protein>
    <submittedName>
        <fullName evidence="3">Uncharacterized protein</fullName>
    </submittedName>
</protein>
<reference evidence="4" key="1">
    <citation type="submission" date="2014-12" db="EMBL/GenBank/DDBJ databases">
        <title>Genome Sequence of Valsa Canker Pathogens Uncovers a Specific Adaption of Colonization on Woody Bark.</title>
        <authorList>
            <person name="Yin Z."/>
            <person name="Liu H."/>
            <person name="Gao X."/>
            <person name="Li Z."/>
            <person name="Song N."/>
            <person name="Ke X."/>
            <person name="Dai Q."/>
            <person name="Wu Y."/>
            <person name="Sun Y."/>
            <person name="Xu J.-R."/>
            <person name="Kang Z.K."/>
            <person name="Wang L."/>
            <person name="Huang L."/>
        </authorList>
    </citation>
    <scope>NUCLEOTIDE SEQUENCE [LARGE SCALE GENOMIC DNA]</scope>
    <source>
        <strain evidence="4">SXYL134</strain>
    </source>
</reference>
<evidence type="ECO:0000313" key="4">
    <source>
        <dbReference type="Proteomes" id="UP000078576"/>
    </source>
</evidence>
<keyword evidence="2" id="KW-1133">Transmembrane helix</keyword>
<accession>A0A194UWP9</accession>
<dbReference type="AlphaFoldDB" id="A0A194UWP9"/>
<sequence>MRPARPLYFLYTTPIALAAPVLPQPQLVKSLNQAESHLSSQPIGSPPPASITIEGSRTVLLKADHSRIAPDEETAHVAFNNRPLPLSPPQPPASPVLDSSGPLTTEYLQALTRLPSGKVSQPEPPVPRDMPVGSLVAPGSNPVDGVWHVQHVVVEMNDSQAARPQPGVLPCAAKYKDLLMMGMALVFVLIILVVAMSKPVSRFVFRALGREGAIRLPGDNKQDDRRVLSCRDPDLEILDITDENRGKQGGGYDANDEEEDSGAEPWVL</sequence>
<feature type="region of interest" description="Disordered" evidence="1">
    <location>
        <begin position="239"/>
        <end position="268"/>
    </location>
</feature>
<feature type="transmembrane region" description="Helical" evidence="2">
    <location>
        <begin position="178"/>
        <end position="196"/>
    </location>
</feature>
<keyword evidence="2" id="KW-0812">Transmembrane</keyword>
<dbReference type="OrthoDB" id="5244046at2759"/>
<evidence type="ECO:0000256" key="1">
    <source>
        <dbReference type="SAM" id="MobiDB-lite"/>
    </source>
</evidence>
<dbReference type="Proteomes" id="UP000078576">
    <property type="component" value="Unassembled WGS sequence"/>
</dbReference>
<name>A0A194UWP9_CYTMA</name>
<proteinExistence type="predicted"/>
<organism evidence="3 4">
    <name type="scientific">Cytospora mali</name>
    <name type="common">Apple Valsa canker fungus</name>
    <name type="synonym">Valsa mali</name>
    <dbReference type="NCBI Taxonomy" id="578113"/>
    <lineage>
        <taxon>Eukaryota</taxon>
        <taxon>Fungi</taxon>
        <taxon>Dikarya</taxon>
        <taxon>Ascomycota</taxon>
        <taxon>Pezizomycotina</taxon>
        <taxon>Sordariomycetes</taxon>
        <taxon>Sordariomycetidae</taxon>
        <taxon>Diaporthales</taxon>
        <taxon>Cytosporaceae</taxon>
        <taxon>Cytospora</taxon>
    </lineage>
</organism>
<gene>
    <name evidence="3" type="ORF">VP1G_03405</name>
</gene>
<evidence type="ECO:0000313" key="3">
    <source>
        <dbReference type="EMBL" id="KUI56083.1"/>
    </source>
</evidence>
<dbReference type="EMBL" id="KN714685">
    <property type="protein sequence ID" value="KUI56083.1"/>
    <property type="molecule type" value="Genomic_DNA"/>
</dbReference>
<keyword evidence="2" id="KW-0472">Membrane</keyword>
<evidence type="ECO:0000256" key="2">
    <source>
        <dbReference type="SAM" id="Phobius"/>
    </source>
</evidence>